<dbReference type="RefSeq" id="WP_030252942.1">
    <property type="nucleotide sequence ID" value="NZ_JBHEZZ010000007.1"/>
</dbReference>
<sequence length="278" mass="29979">MANVVTLVSANLLTGGLGGSRTEGRFDALMHAAGRQQADVVCFQECMWFADDDRRLFYRAERILGMRGVLGRVRTGLHVAVFVRAPLAVTASRILSGGLWHHGALRVDLTLPGPGGSETELTVVSAHLSPRSPAQRLLEAEQLIEHVPAKGLVLLGMDANTADADTDLSGISPRLRAGLALPGSTVPDLRPVQRLADAGFSDVAELLDSRKPTTGHWPGHELVNRPDRILASPQAAQAIESIEVVEEVATITDHLWLRTRLRTEPGIRLRGSDRIQAS</sequence>
<keyword evidence="2" id="KW-0540">Nuclease</keyword>
<keyword evidence="2" id="KW-0378">Hydrolase</keyword>
<protein>
    <submittedName>
        <fullName evidence="2">Endonuclease/exonuclease/phosphatase family protein</fullName>
    </submittedName>
</protein>
<organism evidence="2 3">
    <name type="scientific">Streptacidiphilus cavernicola</name>
    <dbReference type="NCBI Taxonomy" id="3342716"/>
    <lineage>
        <taxon>Bacteria</taxon>
        <taxon>Bacillati</taxon>
        <taxon>Actinomycetota</taxon>
        <taxon>Actinomycetes</taxon>
        <taxon>Kitasatosporales</taxon>
        <taxon>Streptomycetaceae</taxon>
        <taxon>Streptacidiphilus</taxon>
    </lineage>
</organism>
<keyword evidence="3" id="KW-1185">Reference proteome</keyword>
<name>A0ABV6UM70_9ACTN</name>
<feature type="domain" description="Endonuclease/exonuclease/phosphatase" evidence="1">
    <location>
        <begin position="9"/>
        <end position="254"/>
    </location>
</feature>
<comment type="caution">
    <text evidence="2">The sequence shown here is derived from an EMBL/GenBank/DDBJ whole genome shotgun (WGS) entry which is preliminary data.</text>
</comment>
<dbReference type="SUPFAM" id="SSF56219">
    <property type="entry name" value="DNase I-like"/>
    <property type="match status" value="1"/>
</dbReference>
<dbReference type="EMBL" id="JBHEZZ010000007">
    <property type="protein sequence ID" value="MFC1402548.1"/>
    <property type="molecule type" value="Genomic_DNA"/>
</dbReference>
<dbReference type="Gene3D" id="3.60.10.10">
    <property type="entry name" value="Endonuclease/exonuclease/phosphatase"/>
    <property type="match status" value="1"/>
</dbReference>
<gene>
    <name evidence="2" type="ORF">ACEZDJ_14775</name>
</gene>
<evidence type="ECO:0000313" key="2">
    <source>
        <dbReference type="EMBL" id="MFC1402548.1"/>
    </source>
</evidence>
<dbReference type="InterPro" id="IPR036691">
    <property type="entry name" value="Endo/exonu/phosph_ase_sf"/>
</dbReference>
<evidence type="ECO:0000313" key="3">
    <source>
        <dbReference type="Proteomes" id="UP001592528"/>
    </source>
</evidence>
<accession>A0ABV6UM70</accession>
<dbReference type="Proteomes" id="UP001592528">
    <property type="component" value="Unassembled WGS sequence"/>
</dbReference>
<keyword evidence="2" id="KW-0255">Endonuclease</keyword>
<reference evidence="2 3" key="1">
    <citation type="submission" date="2024-09" db="EMBL/GenBank/DDBJ databases">
        <authorList>
            <person name="Lee S.D."/>
        </authorList>
    </citation>
    <scope>NUCLEOTIDE SEQUENCE [LARGE SCALE GENOMIC DNA]</scope>
    <source>
        <strain evidence="2 3">N1-5</strain>
    </source>
</reference>
<evidence type="ECO:0000259" key="1">
    <source>
        <dbReference type="Pfam" id="PF03372"/>
    </source>
</evidence>
<dbReference type="Pfam" id="PF03372">
    <property type="entry name" value="Exo_endo_phos"/>
    <property type="match status" value="1"/>
</dbReference>
<dbReference type="GO" id="GO:0004519">
    <property type="term" value="F:endonuclease activity"/>
    <property type="evidence" value="ECO:0007669"/>
    <property type="project" value="UniProtKB-KW"/>
</dbReference>
<dbReference type="InterPro" id="IPR005135">
    <property type="entry name" value="Endo/exonuclease/phosphatase"/>
</dbReference>
<proteinExistence type="predicted"/>